<dbReference type="STRING" id="1086013.SAMN05421774_12015"/>
<comment type="cofactor">
    <cofactor evidence="1">
        <name>Fe cation</name>
        <dbReference type="ChEBI" id="CHEBI:24875"/>
    </cofactor>
</comment>
<evidence type="ECO:0000313" key="6">
    <source>
        <dbReference type="EMBL" id="SIT25134.1"/>
    </source>
</evidence>
<reference evidence="6 7" key="1">
    <citation type="submission" date="2017-01" db="EMBL/GenBank/DDBJ databases">
        <authorList>
            <person name="Mah S.A."/>
            <person name="Swanson W.J."/>
            <person name="Moy G.W."/>
            <person name="Vacquier V.D."/>
        </authorList>
    </citation>
    <scope>NUCLEOTIDE SEQUENCE [LARGE SCALE GENOMIC DNA]</scope>
    <source>
        <strain evidence="6 7">DSM 26375</strain>
    </source>
</reference>
<evidence type="ECO:0000256" key="3">
    <source>
        <dbReference type="ARBA" id="ARBA00022737"/>
    </source>
</evidence>
<dbReference type="InterPro" id="IPR037523">
    <property type="entry name" value="VOC_core"/>
</dbReference>
<keyword evidence="6" id="KW-0223">Dioxygenase</keyword>
<accession>A0A1N7QQT5</accession>
<evidence type="ECO:0000259" key="5">
    <source>
        <dbReference type="PROSITE" id="PS51819"/>
    </source>
</evidence>
<dbReference type="RefSeq" id="WP_076534541.1">
    <property type="nucleotide sequence ID" value="NZ_BMEH01000019.1"/>
</dbReference>
<proteinExistence type="inferred from homology"/>
<sequence length="208" mass="22576">MDFKPLATADGGAGLVAVDHVSQTMPFDEMLSWTQFYTALLAAQKSPMVDVADPEGLVRSQAVRSGALRITLNGAEAPRTLATRFLADSFGAATQHIAFACDDIFATAQALSDNGFAVLPIGANYYDDLDARYDLPPGLLARLKAGNILFDQDDSGQFYQLYSRPFGDGLFFEIVQRTDRYDSYGAPNAPFRIAAQARLGQPVTIPKR</sequence>
<dbReference type="SUPFAM" id="SSF54593">
    <property type="entry name" value="Glyoxalase/Bleomycin resistance protein/Dihydroxybiphenyl dioxygenase"/>
    <property type="match status" value="1"/>
</dbReference>
<dbReference type="PANTHER" id="PTHR11959">
    <property type="entry name" value="4-HYDROXYPHENYLPYRUVATE DIOXYGENASE"/>
    <property type="match status" value="1"/>
</dbReference>
<keyword evidence="7" id="KW-1185">Reference proteome</keyword>
<dbReference type="InterPro" id="IPR005956">
    <property type="entry name" value="4OHPhenylPyrv_dOase"/>
</dbReference>
<dbReference type="AlphaFoldDB" id="A0A1N7QQT5"/>
<feature type="domain" description="VOC" evidence="5">
    <location>
        <begin position="17"/>
        <end position="164"/>
    </location>
</feature>
<dbReference type="Pfam" id="PF00903">
    <property type="entry name" value="Glyoxalase"/>
    <property type="match status" value="1"/>
</dbReference>
<keyword evidence="3" id="KW-0677">Repeat</keyword>
<dbReference type="PANTHER" id="PTHR11959:SF1">
    <property type="entry name" value="4-HYDROXYPHENYLPYRUVATE DIOXYGENASE"/>
    <property type="match status" value="1"/>
</dbReference>
<evidence type="ECO:0000256" key="1">
    <source>
        <dbReference type="ARBA" id="ARBA00001962"/>
    </source>
</evidence>
<dbReference type="InterPro" id="IPR029068">
    <property type="entry name" value="Glyas_Bleomycin-R_OHBP_Dase"/>
</dbReference>
<dbReference type="GO" id="GO:0006572">
    <property type="term" value="P:L-tyrosine catabolic process"/>
    <property type="evidence" value="ECO:0007669"/>
    <property type="project" value="TreeGrafter"/>
</dbReference>
<gene>
    <name evidence="6" type="ORF">SAMN05421774_12015</name>
</gene>
<dbReference type="GO" id="GO:0003868">
    <property type="term" value="F:4-hydroxyphenylpyruvate dioxygenase activity"/>
    <property type="evidence" value="ECO:0007669"/>
    <property type="project" value="InterPro"/>
</dbReference>
<dbReference type="EMBL" id="FTOT01000020">
    <property type="protein sequence ID" value="SIT25134.1"/>
    <property type="molecule type" value="Genomic_DNA"/>
</dbReference>
<evidence type="ECO:0000256" key="2">
    <source>
        <dbReference type="ARBA" id="ARBA00005877"/>
    </source>
</evidence>
<name>A0A1N7QQT5_9RHOB</name>
<dbReference type="PROSITE" id="PS51819">
    <property type="entry name" value="VOC"/>
    <property type="match status" value="1"/>
</dbReference>
<dbReference type="Gene3D" id="3.10.180.10">
    <property type="entry name" value="2,3-Dihydroxybiphenyl 1,2-Dioxygenase, domain 1"/>
    <property type="match status" value="1"/>
</dbReference>
<keyword evidence="4" id="KW-0408">Iron</keyword>
<evidence type="ECO:0000313" key="7">
    <source>
        <dbReference type="Proteomes" id="UP000186141"/>
    </source>
</evidence>
<dbReference type="InterPro" id="IPR004360">
    <property type="entry name" value="Glyas_Fos-R_dOase_dom"/>
</dbReference>
<keyword evidence="6" id="KW-0560">Oxidoreductase</keyword>
<keyword evidence="6" id="KW-0670">Pyruvate</keyword>
<dbReference type="Proteomes" id="UP000186141">
    <property type="component" value="Unassembled WGS sequence"/>
</dbReference>
<comment type="similarity">
    <text evidence="2">Belongs to the 4HPPD family.</text>
</comment>
<protein>
    <submittedName>
        <fullName evidence="6">4-hydroxyphenylpyruvate dioxygenase</fullName>
    </submittedName>
</protein>
<evidence type="ECO:0000256" key="4">
    <source>
        <dbReference type="ARBA" id="ARBA00023004"/>
    </source>
</evidence>
<organism evidence="6 7">
    <name type="scientific">Gemmobacter megaterium</name>
    <dbReference type="NCBI Taxonomy" id="1086013"/>
    <lineage>
        <taxon>Bacteria</taxon>
        <taxon>Pseudomonadati</taxon>
        <taxon>Pseudomonadota</taxon>
        <taxon>Alphaproteobacteria</taxon>
        <taxon>Rhodobacterales</taxon>
        <taxon>Paracoccaceae</taxon>
        <taxon>Gemmobacter</taxon>
    </lineage>
</organism>